<evidence type="ECO:0000256" key="6">
    <source>
        <dbReference type="SAM" id="Phobius"/>
    </source>
</evidence>
<feature type="transmembrane region" description="Helical" evidence="6">
    <location>
        <begin position="67"/>
        <end position="84"/>
    </location>
</feature>
<feature type="transmembrane region" description="Helical" evidence="6">
    <location>
        <begin position="206"/>
        <end position="226"/>
    </location>
</feature>
<accession>A0A5C1I4Z1</accession>
<feature type="transmembrane region" description="Helical" evidence="6">
    <location>
        <begin position="238"/>
        <end position="257"/>
    </location>
</feature>
<proteinExistence type="predicted"/>
<evidence type="ECO:0000256" key="3">
    <source>
        <dbReference type="ARBA" id="ARBA00022692"/>
    </source>
</evidence>
<dbReference type="AlphaFoldDB" id="A0A5C1I4Z1"/>
<evidence type="ECO:0000313" key="9">
    <source>
        <dbReference type="Proteomes" id="UP000251402"/>
    </source>
</evidence>
<dbReference type="Proteomes" id="UP000251402">
    <property type="component" value="Chromosome"/>
</dbReference>
<feature type="transmembrane region" description="Helical" evidence="6">
    <location>
        <begin position="143"/>
        <end position="162"/>
    </location>
</feature>
<keyword evidence="5 6" id="KW-0472">Membrane</keyword>
<sequence length="295" mass="32109">MGKKNILLVLLILGTAFWGISFSVTKLAIGQASSSAFLFYRFLAATTVLSIIFWKRLKAIKWISVKIGVALAVPLTAGIYFQTLGIKYSTASQCSFVAGMCVVIIPLLKIILYKTVAPAKIWIAATIALIGLSIISINKDFSVNIGDLYTIAGAVAFAVYLIKVETHSRSKDIVNTIVPMFAACALFTGCIAVSDVNTNWLPESNTFWIGIAYCSLFSTAYMYTVSNIAQRHISAERVSIIYLFEPVFGAIAAFFILGEGFTWRLLLGGSLIFLATLISEVKFFGKQASLKKSSL</sequence>
<dbReference type="PANTHER" id="PTHR42920:SF5">
    <property type="entry name" value="EAMA DOMAIN-CONTAINING PROTEIN"/>
    <property type="match status" value="1"/>
</dbReference>
<feature type="transmembrane region" description="Helical" evidence="6">
    <location>
        <begin position="38"/>
        <end position="55"/>
    </location>
</feature>
<dbReference type="PANTHER" id="PTHR42920">
    <property type="entry name" value="OS03G0707200 PROTEIN-RELATED"/>
    <property type="match status" value="1"/>
</dbReference>
<dbReference type="OrthoDB" id="9150437at2"/>
<dbReference type="InterPro" id="IPR000620">
    <property type="entry name" value="EamA_dom"/>
</dbReference>
<dbReference type="KEGG" id="mrub:DEO27_020130"/>
<dbReference type="Pfam" id="PF00892">
    <property type="entry name" value="EamA"/>
    <property type="match status" value="2"/>
</dbReference>
<gene>
    <name evidence="8" type="ORF">DEO27_020130</name>
</gene>
<comment type="subcellular location">
    <subcellularLocation>
        <location evidence="1">Cell membrane</location>
        <topology evidence="1">Multi-pass membrane protein</topology>
    </subcellularLocation>
</comment>
<feature type="transmembrane region" description="Helical" evidence="6">
    <location>
        <begin position="90"/>
        <end position="112"/>
    </location>
</feature>
<keyword evidence="3 6" id="KW-0812">Transmembrane</keyword>
<evidence type="ECO:0000256" key="5">
    <source>
        <dbReference type="ARBA" id="ARBA00023136"/>
    </source>
</evidence>
<dbReference type="InterPro" id="IPR051258">
    <property type="entry name" value="Diverse_Substrate_Transporter"/>
</dbReference>
<evidence type="ECO:0000256" key="4">
    <source>
        <dbReference type="ARBA" id="ARBA00022989"/>
    </source>
</evidence>
<evidence type="ECO:0000256" key="2">
    <source>
        <dbReference type="ARBA" id="ARBA00022475"/>
    </source>
</evidence>
<evidence type="ECO:0000259" key="7">
    <source>
        <dbReference type="Pfam" id="PF00892"/>
    </source>
</evidence>
<organism evidence="8 9">
    <name type="scientific">Mucilaginibacter rubeus</name>
    <dbReference type="NCBI Taxonomy" id="2027860"/>
    <lineage>
        <taxon>Bacteria</taxon>
        <taxon>Pseudomonadati</taxon>
        <taxon>Bacteroidota</taxon>
        <taxon>Sphingobacteriia</taxon>
        <taxon>Sphingobacteriales</taxon>
        <taxon>Sphingobacteriaceae</taxon>
        <taxon>Mucilaginibacter</taxon>
    </lineage>
</organism>
<feature type="domain" description="EamA" evidence="7">
    <location>
        <begin position="8"/>
        <end position="136"/>
    </location>
</feature>
<reference evidence="8" key="1">
    <citation type="submission" date="2019-08" db="EMBL/GenBank/DDBJ databases">
        <title>Comparative genome analysis confer to the adaptation heavy metal polluted environment.</title>
        <authorList>
            <person name="Li Y."/>
        </authorList>
    </citation>
    <scope>NUCLEOTIDE SEQUENCE [LARGE SCALE GENOMIC DNA]</scope>
    <source>
        <strain evidence="8">P1</strain>
    </source>
</reference>
<dbReference type="RefSeq" id="WP_112575608.1">
    <property type="nucleotide sequence ID" value="NZ_CP043450.1"/>
</dbReference>
<feature type="transmembrane region" description="Helical" evidence="6">
    <location>
        <begin position="263"/>
        <end position="285"/>
    </location>
</feature>
<dbReference type="InterPro" id="IPR037185">
    <property type="entry name" value="EmrE-like"/>
</dbReference>
<feature type="transmembrane region" description="Helical" evidence="6">
    <location>
        <begin position="119"/>
        <end position="137"/>
    </location>
</feature>
<keyword evidence="9" id="KW-1185">Reference proteome</keyword>
<keyword evidence="4 6" id="KW-1133">Transmembrane helix</keyword>
<dbReference type="GO" id="GO:0005886">
    <property type="term" value="C:plasma membrane"/>
    <property type="evidence" value="ECO:0007669"/>
    <property type="project" value="UniProtKB-SubCell"/>
</dbReference>
<feature type="domain" description="EamA" evidence="7">
    <location>
        <begin position="145"/>
        <end position="278"/>
    </location>
</feature>
<keyword evidence="2" id="KW-1003">Cell membrane</keyword>
<dbReference type="EMBL" id="CP043450">
    <property type="protein sequence ID" value="QEM12231.1"/>
    <property type="molecule type" value="Genomic_DNA"/>
</dbReference>
<protein>
    <submittedName>
        <fullName evidence="8">DMT family transporter</fullName>
    </submittedName>
</protein>
<evidence type="ECO:0000256" key="1">
    <source>
        <dbReference type="ARBA" id="ARBA00004651"/>
    </source>
</evidence>
<feature type="transmembrane region" description="Helical" evidence="6">
    <location>
        <begin position="174"/>
        <end position="194"/>
    </location>
</feature>
<name>A0A5C1I4Z1_9SPHI</name>
<evidence type="ECO:0000313" key="8">
    <source>
        <dbReference type="EMBL" id="QEM12231.1"/>
    </source>
</evidence>
<dbReference type="SUPFAM" id="SSF103481">
    <property type="entry name" value="Multidrug resistance efflux transporter EmrE"/>
    <property type="match status" value="2"/>
</dbReference>